<dbReference type="SUPFAM" id="SSF52540">
    <property type="entry name" value="P-loop containing nucleoside triphosphate hydrolases"/>
    <property type="match status" value="1"/>
</dbReference>
<evidence type="ECO:0000313" key="6">
    <source>
        <dbReference type="Proteomes" id="UP000472271"/>
    </source>
</evidence>
<accession>A0A673AJA2</accession>
<dbReference type="GO" id="GO:0005524">
    <property type="term" value="F:ATP binding"/>
    <property type="evidence" value="ECO:0007669"/>
    <property type="project" value="InterPro"/>
</dbReference>
<reference evidence="5" key="2">
    <citation type="submission" date="2025-08" db="UniProtKB">
        <authorList>
            <consortium name="Ensembl"/>
        </authorList>
    </citation>
    <scope>IDENTIFICATION</scope>
</reference>
<dbReference type="Ensembl" id="ENSSORT00005030632.1">
    <property type="protein sequence ID" value="ENSSORP00005029795.1"/>
    <property type="gene ID" value="ENSSORG00005014240.1"/>
</dbReference>
<name>A0A673AJA2_9TELE</name>
<dbReference type="Gene3D" id="3.40.50.300">
    <property type="entry name" value="P-loop containing nucleotide triphosphate hydrolases"/>
    <property type="match status" value="2"/>
</dbReference>
<keyword evidence="4" id="KW-1133">Transmembrane helix</keyword>
<dbReference type="GO" id="GO:0006139">
    <property type="term" value="P:nucleobase-containing compound metabolic process"/>
    <property type="evidence" value="ECO:0007669"/>
    <property type="project" value="InterPro"/>
</dbReference>
<evidence type="ECO:0000256" key="4">
    <source>
        <dbReference type="SAM" id="Phobius"/>
    </source>
</evidence>
<protein>
    <submittedName>
        <fullName evidence="5">Uncharacterized protein</fullName>
    </submittedName>
</protein>
<keyword evidence="6" id="KW-1185">Reference proteome</keyword>
<dbReference type="InterPro" id="IPR027417">
    <property type="entry name" value="P-loop_NTPase"/>
</dbReference>
<dbReference type="AlphaFoldDB" id="A0A673AJA2"/>
<feature type="transmembrane region" description="Helical" evidence="4">
    <location>
        <begin position="47"/>
        <end position="70"/>
    </location>
</feature>
<evidence type="ECO:0000256" key="3">
    <source>
        <dbReference type="ARBA" id="ARBA00022777"/>
    </source>
</evidence>
<feature type="transmembrane region" description="Helical" evidence="4">
    <location>
        <begin position="353"/>
        <end position="377"/>
    </location>
</feature>
<dbReference type="Proteomes" id="UP000472271">
    <property type="component" value="Chromosome 24"/>
</dbReference>
<reference evidence="5" key="1">
    <citation type="submission" date="2019-06" db="EMBL/GenBank/DDBJ databases">
        <authorList>
            <consortium name="Wellcome Sanger Institute Data Sharing"/>
        </authorList>
    </citation>
    <scope>NUCLEOTIDE SEQUENCE [LARGE SCALE GENOMIC DNA]</scope>
</reference>
<evidence type="ECO:0000256" key="1">
    <source>
        <dbReference type="ARBA" id="ARBA00022679"/>
    </source>
</evidence>
<evidence type="ECO:0000256" key="2">
    <source>
        <dbReference type="ARBA" id="ARBA00022741"/>
    </source>
</evidence>
<dbReference type="InParanoid" id="A0A673AJA2"/>
<organism evidence="5 6">
    <name type="scientific">Sphaeramia orbicularis</name>
    <name type="common">orbiculate cardinalfish</name>
    <dbReference type="NCBI Taxonomy" id="375764"/>
    <lineage>
        <taxon>Eukaryota</taxon>
        <taxon>Metazoa</taxon>
        <taxon>Chordata</taxon>
        <taxon>Craniata</taxon>
        <taxon>Vertebrata</taxon>
        <taxon>Euteleostomi</taxon>
        <taxon>Actinopterygii</taxon>
        <taxon>Neopterygii</taxon>
        <taxon>Teleostei</taxon>
        <taxon>Neoteleostei</taxon>
        <taxon>Acanthomorphata</taxon>
        <taxon>Gobiaria</taxon>
        <taxon>Kurtiformes</taxon>
        <taxon>Apogonoidei</taxon>
        <taxon>Apogonidae</taxon>
        <taxon>Apogoninae</taxon>
        <taxon>Sphaeramia</taxon>
    </lineage>
</organism>
<sequence length="518" mass="59777">CTSFDSLNEDDAERESLLAKPTCFIIIGRPVIHTHTNTSVLEYMLHLYMLIKMFCCCCVTGYVLSCLPFMSEECMKIHEQIELIKNLKLTPDFIINIRCTDKDLIQRLSGQKQHPETGRLYNRDQWKREEVYNKKTESTGEEVEDEEEQEIQKESVDQMVWTPENLSQNVSLKISIYKDTMLRPLEFNYMYLLQEDLLRIMSSSRTVAPGFRWKRSRWGQACPVALMEGKLTIGRPELSVGFQDKLYFLSSKEAYQKFVTNPRRYLVPPMPRPPCRVSIIGPSQSGKSTLCKLLTQHYGAVILDMEEMVQPVLDKVEQERLDKIKEETTMAALEAVKAKLEVDGGKNSGKMNLVWFTVIIEHFILNIQTVLIIIYLLTKHLIEQIEAADADADVKTGWVLDNFPKNFSQMEALQQAEILPDILFCLSDSDGTQGRKHSLTFWASDSKFTNLLQTHCCTSLCCKHFFFFKPMLCFYQLFCSISILFRNHEKQAEEEDKPSELHSTLETVIEETEGINCP</sequence>
<reference evidence="5" key="3">
    <citation type="submission" date="2025-09" db="UniProtKB">
        <authorList>
            <consortium name="Ensembl"/>
        </authorList>
    </citation>
    <scope>IDENTIFICATION</scope>
</reference>
<keyword evidence="1" id="KW-0808">Transferase</keyword>
<dbReference type="GO" id="GO:0019205">
    <property type="term" value="F:nucleobase-containing compound kinase activity"/>
    <property type="evidence" value="ECO:0007669"/>
    <property type="project" value="InterPro"/>
</dbReference>
<keyword evidence="2" id="KW-0547">Nucleotide-binding</keyword>
<evidence type="ECO:0000313" key="5">
    <source>
        <dbReference type="Ensembl" id="ENSSORP00005029795.1"/>
    </source>
</evidence>
<keyword evidence="4" id="KW-0812">Transmembrane</keyword>
<dbReference type="PANTHER" id="PTHR23359">
    <property type="entry name" value="NUCLEOTIDE KINASE"/>
    <property type="match status" value="1"/>
</dbReference>
<proteinExistence type="predicted"/>
<dbReference type="InterPro" id="IPR000850">
    <property type="entry name" value="Adenylat/UMP-CMP_kin"/>
</dbReference>
<keyword evidence="4" id="KW-0472">Membrane</keyword>
<keyword evidence="3" id="KW-0418">Kinase</keyword>